<reference evidence="3" key="1">
    <citation type="submission" date="2022-08" db="EMBL/GenBank/DDBJ databases">
        <title>A Global Phylogenomic Analysis of the Shiitake Genus Lentinula.</title>
        <authorList>
            <consortium name="DOE Joint Genome Institute"/>
            <person name="Sierra-Patev S."/>
            <person name="Min B."/>
            <person name="Naranjo-Ortiz M."/>
            <person name="Looney B."/>
            <person name="Konkel Z."/>
            <person name="Slot J.C."/>
            <person name="Sakamoto Y."/>
            <person name="Steenwyk J.L."/>
            <person name="Rokas A."/>
            <person name="Carro J."/>
            <person name="Camarero S."/>
            <person name="Ferreira P."/>
            <person name="Molpeceres G."/>
            <person name="Ruiz-Duenas F.J."/>
            <person name="Serrano A."/>
            <person name="Henrissat B."/>
            <person name="Drula E."/>
            <person name="Hughes K.W."/>
            <person name="Mata J.L."/>
            <person name="Ishikawa N.K."/>
            <person name="Vargas-Isla R."/>
            <person name="Ushijima S."/>
            <person name="Smith C.A."/>
            <person name="Ahrendt S."/>
            <person name="Andreopoulos W."/>
            <person name="He G."/>
            <person name="Labutti K."/>
            <person name="Lipzen A."/>
            <person name="Ng V."/>
            <person name="Riley R."/>
            <person name="Sandor L."/>
            <person name="Barry K."/>
            <person name="Martinez A.T."/>
            <person name="Xiao Y."/>
            <person name="Gibbons J.G."/>
            <person name="Terashima K."/>
            <person name="Grigoriev I.V."/>
            <person name="Hibbett D.S."/>
        </authorList>
    </citation>
    <scope>NUCLEOTIDE SEQUENCE</scope>
    <source>
        <strain evidence="3">JLM2183</strain>
    </source>
</reference>
<protein>
    <submittedName>
        <fullName evidence="3">Uncharacterized protein</fullName>
    </submittedName>
</protein>
<feature type="region of interest" description="Disordered" evidence="1">
    <location>
        <begin position="67"/>
        <end position="111"/>
    </location>
</feature>
<feature type="signal peptide" evidence="2">
    <location>
        <begin position="1"/>
        <end position="19"/>
    </location>
</feature>
<evidence type="ECO:0000313" key="4">
    <source>
        <dbReference type="Proteomes" id="UP001150266"/>
    </source>
</evidence>
<dbReference type="AlphaFoldDB" id="A0A9W9DGB8"/>
<feature type="compositionally biased region" description="Basic and acidic residues" evidence="1">
    <location>
        <begin position="81"/>
        <end position="91"/>
    </location>
</feature>
<comment type="caution">
    <text evidence="3">The sequence shown here is derived from an EMBL/GenBank/DDBJ whole genome shotgun (WGS) entry which is preliminary data.</text>
</comment>
<gene>
    <name evidence="3" type="ORF">J3R30DRAFT_1581355</name>
</gene>
<dbReference type="OrthoDB" id="2535105at2759"/>
<feature type="chain" id="PRO_5040849667" evidence="2">
    <location>
        <begin position="20"/>
        <end position="111"/>
    </location>
</feature>
<organism evidence="3 4">
    <name type="scientific">Lentinula aciculospora</name>
    <dbReference type="NCBI Taxonomy" id="153920"/>
    <lineage>
        <taxon>Eukaryota</taxon>
        <taxon>Fungi</taxon>
        <taxon>Dikarya</taxon>
        <taxon>Basidiomycota</taxon>
        <taxon>Agaricomycotina</taxon>
        <taxon>Agaricomycetes</taxon>
        <taxon>Agaricomycetidae</taxon>
        <taxon>Agaricales</taxon>
        <taxon>Marasmiineae</taxon>
        <taxon>Omphalotaceae</taxon>
        <taxon>Lentinula</taxon>
    </lineage>
</organism>
<accession>A0A9W9DGB8</accession>
<keyword evidence="2" id="KW-0732">Signal</keyword>
<name>A0A9W9DGB8_9AGAR</name>
<evidence type="ECO:0000313" key="3">
    <source>
        <dbReference type="EMBL" id="KAJ4469254.1"/>
    </source>
</evidence>
<keyword evidence="4" id="KW-1185">Reference proteome</keyword>
<dbReference type="Proteomes" id="UP001150266">
    <property type="component" value="Unassembled WGS sequence"/>
</dbReference>
<dbReference type="EMBL" id="JAOTPV010000033">
    <property type="protein sequence ID" value="KAJ4469254.1"/>
    <property type="molecule type" value="Genomic_DNA"/>
</dbReference>
<sequence length="111" mass="12335">MRSQVTWVCFMIFIPKLYSNALLASLNGRVSLRATISSVHTHMSSFSPAYTPFFPDSTERRLNVQSQESGIGLHTLSRETGTGHDNEDDNFHSSTDVIKKNGLPGFSTDQL</sequence>
<evidence type="ECO:0000256" key="1">
    <source>
        <dbReference type="SAM" id="MobiDB-lite"/>
    </source>
</evidence>
<evidence type="ECO:0000256" key="2">
    <source>
        <dbReference type="SAM" id="SignalP"/>
    </source>
</evidence>
<proteinExistence type="predicted"/>